<name>A0A1V9EYD7_9BACT</name>
<dbReference type="RefSeq" id="WP_081199825.1">
    <property type="nucleotide sequence ID" value="NZ_FOCZ01000001.1"/>
</dbReference>
<evidence type="ECO:0000313" key="1">
    <source>
        <dbReference type="EMBL" id="OQP51102.1"/>
    </source>
</evidence>
<proteinExistence type="predicted"/>
<gene>
    <name evidence="1" type="ORF">A4H97_04630</name>
</gene>
<protein>
    <submittedName>
        <fullName evidence="1">Uncharacterized protein</fullName>
    </submittedName>
</protein>
<organism evidence="1 2">
    <name type="scientific">Niastella yeongjuensis</name>
    <dbReference type="NCBI Taxonomy" id="354355"/>
    <lineage>
        <taxon>Bacteria</taxon>
        <taxon>Pseudomonadati</taxon>
        <taxon>Bacteroidota</taxon>
        <taxon>Chitinophagia</taxon>
        <taxon>Chitinophagales</taxon>
        <taxon>Chitinophagaceae</taxon>
        <taxon>Niastella</taxon>
    </lineage>
</organism>
<dbReference type="EMBL" id="LVXG01000012">
    <property type="protein sequence ID" value="OQP51102.1"/>
    <property type="molecule type" value="Genomic_DNA"/>
</dbReference>
<comment type="caution">
    <text evidence="1">The sequence shown here is derived from an EMBL/GenBank/DDBJ whole genome shotgun (WGS) entry which is preliminary data.</text>
</comment>
<accession>A0A1V9EYD7</accession>
<evidence type="ECO:0000313" key="2">
    <source>
        <dbReference type="Proteomes" id="UP000192610"/>
    </source>
</evidence>
<keyword evidence="2" id="KW-1185">Reference proteome</keyword>
<dbReference type="Proteomes" id="UP000192610">
    <property type="component" value="Unassembled WGS sequence"/>
</dbReference>
<reference evidence="2" key="1">
    <citation type="submission" date="2016-04" db="EMBL/GenBank/DDBJ databases">
        <authorList>
            <person name="Chen L."/>
            <person name="Zhuang W."/>
            <person name="Wang G."/>
        </authorList>
    </citation>
    <scope>NUCLEOTIDE SEQUENCE [LARGE SCALE GENOMIC DNA]</scope>
    <source>
        <strain evidence="2">17621</strain>
    </source>
</reference>
<dbReference type="STRING" id="354355.SAMN05660816_00005"/>
<dbReference type="AlphaFoldDB" id="A0A1V9EYD7"/>
<sequence>MKKQRKQTQTTREIPEHVRAWIDKIRGPKFDKKAIAKEEEERRKKYFQEIKERCDLANDWPQYNADSEQ</sequence>